<dbReference type="KEGG" id="apln:108733890"/>
<dbReference type="GO" id="GO:0032259">
    <property type="term" value="P:methylation"/>
    <property type="evidence" value="ECO:0007669"/>
    <property type="project" value="UniProtKB-KW"/>
</dbReference>
<evidence type="ECO:0000256" key="2">
    <source>
        <dbReference type="ARBA" id="ARBA00022603"/>
    </source>
</evidence>
<dbReference type="Pfam" id="PF13847">
    <property type="entry name" value="Methyltransf_31"/>
    <property type="match status" value="1"/>
</dbReference>
<keyword evidence="4" id="KW-0511">Multifunctional enzyme</keyword>
<comment type="similarity">
    <text evidence="1">Belongs to the methyltransferase superfamily.</text>
</comment>
<evidence type="ECO:0000256" key="1">
    <source>
        <dbReference type="ARBA" id="ARBA00008361"/>
    </source>
</evidence>
<dbReference type="InterPro" id="IPR025714">
    <property type="entry name" value="Methyltranfer_dom"/>
</dbReference>
<keyword evidence="3" id="KW-0808">Transferase</keyword>
<dbReference type="SUPFAM" id="SSF53335">
    <property type="entry name" value="S-adenosyl-L-methionine-dependent methyltransferases"/>
    <property type="match status" value="2"/>
</dbReference>
<reference evidence="7" key="1">
    <citation type="submission" date="2025-08" db="UniProtKB">
        <authorList>
            <consortium name="RefSeq"/>
        </authorList>
    </citation>
    <scope>IDENTIFICATION</scope>
    <source>
        <tissue evidence="7">Entire body</tissue>
    </source>
</reference>
<sequence length="663" mass="75763">MNLLPKTEDKFASKEYWDTFFKKRGASAFEWYGEYTELSKHLHKYIKISERILVLGCGNSSLSSDLFDVGYRNIISIDISEIVIHQMKKLHSLIRPSLKFIHMDALNMTFEEGEFSVAIDKGTLDALIPKESADVIEKATKYFKQIDKAIKFGGRYICISLLQSHVLRTILDYFPSKSWMLRIIRCFEAEKKAAESGQKVFPVFIVICTKFKNLNQEILELNVTTNESIVRLKNTEEVAGIILNIQQSEFISYEVKNLNKKEYKEISLDLFQLGEVNPRFKIYIINLPYEKKRGLYAAFVVPQGREIEWMFSTKAGRMHLTKISNYNRLLIITLCRDQKYDSFEIVTGELEQTVQCFAPEGISGKILFLSIGSDVGKRIIRDEGESKISGKYVIEDVEINNQMFRRLVFLKNQNIIQSEAKLTDKKIKGNCKEVDHYYLASKYHIFLTIGCDLVCNAITVPSVAVIGLGGGTLCVFLRKYLSNSVVTGVDLDAEVLNLAQKWFGLELHSNLKVVVEDGIKFIHDSVNSGAKYNCLILDVDSKDTSMGISCPPPQFLEDHIVEKTAKCLKNGGVFLLNLLIRDKNLRPDVFTTLKKYFKVVISYNLEEDLNEVIFCFNENKNVKKLKASLKVCCGRINSFLSKNKQESEVLDIDEFLQKIQIDS</sequence>
<dbReference type="RefSeq" id="XP_025829265.1">
    <property type="nucleotide sequence ID" value="XM_025973480.1"/>
</dbReference>
<proteinExistence type="inferred from homology"/>
<organism evidence="6 7">
    <name type="scientific">Agrilus planipennis</name>
    <name type="common">Emerald ash borer</name>
    <name type="synonym">Agrilus marcopoli</name>
    <dbReference type="NCBI Taxonomy" id="224129"/>
    <lineage>
        <taxon>Eukaryota</taxon>
        <taxon>Metazoa</taxon>
        <taxon>Ecdysozoa</taxon>
        <taxon>Arthropoda</taxon>
        <taxon>Hexapoda</taxon>
        <taxon>Insecta</taxon>
        <taxon>Pterygota</taxon>
        <taxon>Neoptera</taxon>
        <taxon>Endopterygota</taxon>
        <taxon>Coleoptera</taxon>
        <taxon>Polyphaga</taxon>
        <taxon>Elateriformia</taxon>
        <taxon>Buprestoidea</taxon>
        <taxon>Buprestidae</taxon>
        <taxon>Agrilinae</taxon>
        <taxon>Agrilus</taxon>
    </lineage>
</organism>
<dbReference type="CDD" id="cd02440">
    <property type="entry name" value="AdoMet_MTases"/>
    <property type="match status" value="2"/>
</dbReference>
<dbReference type="PANTHER" id="PTHR12176">
    <property type="entry name" value="SAM-DEPENDENT METHYLTRANSFERASE SUPERFAMILY PROTEIN"/>
    <property type="match status" value="1"/>
</dbReference>
<evidence type="ECO:0000313" key="7">
    <source>
        <dbReference type="RefSeq" id="XP_025829265.1"/>
    </source>
</evidence>
<dbReference type="AlphaFoldDB" id="A0A7F5QVX9"/>
<dbReference type="FunCoup" id="A0A7F5QVX9">
    <property type="interactions" value="2217"/>
</dbReference>
<dbReference type="PANTHER" id="PTHR12176:SF78">
    <property type="entry name" value="EEF1A LYSINE AND N-TERMINAL METHYLTRANSFERASE"/>
    <property type="match status" value="1"/>
</dbReference>
<dbReference type="Proteomes" id="UP000192223">
    <property type="component" value="Unplaced"/>
</dbReference>
<dbReference type="InterPro" id="IPR029063">
    <property type="entry name" value="SAM-dependent_MTases_sf"/>
</dbReference>
<keyword evidence="6" id="KW-1185">Reference proteome</keyword>
<dbReference type="Gene3D" id="3.40.50.150">
    <property type="entry name" value="Vaccinia Virus protein VP39"/>
    <property type="match status" value="2"/>
</dbReference>
<evidence type="ECO:0000259" key="5">
    <source>
        <dbReference type="Pfam" id="PF13847"/>
    </source>
</evidence>
<dbReference type="GO" id="GO:0008168">
    <property type="term" value="F:methyltransferase activity"/>
    <property type="evidence" value="ECO:0007669"/>
    <property type="project" value="UniProtKB-KW"/>
</dbReference>
<dbReference type="OrthoDB" id="411785at2759"/>
<dbReference type="FunFam" id="3.40.50.150:FF:000110">
    <property type="entry name" value="methyltransferase-like protein 13 isoform X1"/>
    <property type="match status" value="1"/>
</dbReference>
<dbReference type="GeneID" id="108733890"/>
<evidence type="ECO:0000256" key="3">
    <source>
        <dbReference type="ARBA" id="ARBA00022679"/>
    </source>
</evidence>
<gene>
    <name evidence="7" type="primary">LOC108733890</name>
</gene>
<name>A0A7F5QVX9_AGRPL</name>
<keyword evidence="2" id="KW-0489">Methyltransferase</keyword>
<evidence type="ECO:0000313" key="6">
    <source>
        <dbReference type="Proteomes" id="UP000192223"/>
    </source>
</evidence>
<evidence type="ECO:0000256" key="4">
    <source>
        <dbReference type="ARBA" id="ARBA00023268"/>
    </source>
</evidence>
<accession>A0A7F5QVX9</accession>
<dbReference type="InterPro" id="IPR051419">
    <property type="entry name" value="Lys/N-term_MeTrsfase_sf"/>
</dbReference>
<dbReference type="InParanoid" id="A0A7F5QVX9"/>
<dbReference type="Pfam" id="PF01564">
    <property type="entry name" value="Spermine_synth"/>
    <property type="match status" value="1"/>
</dbReference>
<feature type="domain" description="Methyltransferase" evidence="5">
    <location>
        <begin position="50"/>
        <end position="160"/>
    </location>
</feature>
<protein>
    <submittedName>
        <fullName evidence="7">Methyltransferase-like protein 13 isoform X1</fullName>
    </submittedName>
</protein>